<gene>
    <name evidence="1" type="ORF">ACFPZP_08880</name>
</gene>
<dbReference type="Proteomes" id="UP001596169">
    <property type="component" value="Unassembled WGS sequence"/>
</dbReference>
<keyword evidence="2" id="KW-1185">Reference proteome</keyword>
<reference evidence="2" key="1">
    <citation type="journal article" date="2019" name="Int. J. Syst. Evol. Microbiol.">
        <title>The Global Catalogue of Microorganisms (GCM) 10K type strain sequencing project: providing services to taxonomists for standard genome sequencing and annotation.</title>
        <authorList>
            <consortium name="The Broad Institute Genomics Platform"/>
            <consortium name="The Broad Institute Genome Sequencing Center for Infectious Disease"/>
            <person name="Wu L."/>
            <person name="Ma J."/>
        </authorList>
    </citation>
    <scope>NUCLEOTIDE SEQUENCE [LARGE SCALE GENOMIC DNA]</scope>
    <source>
        <strain evidence="2">JCM30009</strain>
    </source>
</reference>
<comment type="caution">
    <text evidence="1">The sequence shown here is derived from an EMBL/GenBank/DDBJ whole genome shotgun (WGS) entry which is preliminary data.</text>
</comment>
<dbReference type="InterPro" id="IPR045995">
    <property type="entry name" value="DUF5951"/>
</dbReference>
<accession>A0ABW1PZT6</accession>
<proteinExistence type="predicted"/>
<name>A0ABW1PZT6_9ENTR</name>
<protein>
    <submittedName>
        <fullName evidence="1">DUF5951 family protein</fullName>
    </submittedName>
</protein>
<dbReference type="RefSeq" id="WP_222556193.1">
    <property type="nucleotide sequence ID" value="NZ_JBHSRG010000005.1"/>
</dbReference>
<dbReference type="Pfam" id="PF19376">
    <property type="entry name" value="DUF5951"/>
    <property type="match status" value="1"/>
</dbReference>
<evidence type="ECO:0000313" key="2">
    <source>
        <dbReference type="Proteomes" id="UP001596169"/>
    </source>
</evidence>
<organism evidence="1 2">
    <name type="scientific">Citrobacter bitternis</name>
    <dbReference type="NCBI Taxonomy" id="1585982"/>
    <lineage>
        <taxon>Bacteria</taxon>
        <taxon>Pseudomonadati</taxon>
        <taxon>Pseudomonadota</taxon>
        <taxon>Gammaproteobacteria</taxon>
        <taxon>Enterobacterales</taxon>
        <taxon>Enterobacteriaceae</taxon>
        <taxon>Citrobacter</taxon>
    </lineage>
</organism>
<evidence type="ECO:0000313" key="1">
    <source>
        <dbReference type="EMBL" id="MFC6121163.1"/>
    </source>
</evidence>
<sequence length="30" mass="3377">MESYLSGEKTFVKPDFRRFCATAANHGSLL</sequence>
<dbReference type="EMBL" id="JBHSRG010000005">
    <property type="protein sequence ID" value="MFC6121163.1"/>
    <property type="molecule type" value="Genomic_DNA"/>
</dbReference>